<accession>A0A4V3QZA3</accession>
<proteinExistence type="predicted"/>
<gene>
    <name evidence="1" type="ORF">E5A73_11420</name>
</gene>
<name>A0A4V3QZA3_9SPHN</name>
<dbReference type="SUPFAM" id="SSF54427">
    <property type="entry name" value="NTF2-like"/>
    <property type="match status" value="1"/>
</dbReference>
<sequence>MLAVLLLQAVTPETAVEAERAFSRAALTQGQWTAFREFAATDSTMFVPAPVKAQDWLRDRKDPPRSVEWWPTDSYVSCDGNLAVNTGGWKRPDGSLGYFTTVWLRQPDGRFKWLVDHGDGLKIARVRLTDPKVMRASCSGAKTRGHLGDSVINPEEKSEIHFSSDGSLIWQWRVTPDGARMFKASLWTGTAYKTVITDQVPAPK</sequence>
<dbReference type="InterPro" id="IPR032710">
    <property type="entry name" value="NTF2-like_dom_sf"/>
</dbReference>
<dbReference type="Proteomes" id="UP000306147">
    <property type="component" value="Unassembled WGS sequence"/>
</dbReference>
<dbReference type="Gene3D" id="3.10.450.50">
    <property type="match status" value="1"/>
</dbReference>
<reference evidence="1 2" key="1">
    <citation type="submission" date="2019-04" db="EMBL/GenBank/DDBJ databases">
        <title>Sphingomonas psychrotolerans sp. nov., isolated from soil in the Tianshan Mountains, Xinjiang, China.</title>
        <authorList>
            <person name="Luo Y."/>
            <person name="Sheng H."/>
        </authorList>
    </citation>
    <scope>NUCLEOTIDE SEQUENCE [LARGE SCALE GENOMIC DNA]</scope>
    <source>
        <strain evidence="1 2">ZFGT-11</strain>
    </source>
</reference>
<dbReference type="OrthoDB" id="7201546at2"/>
<protein>
    <recommendedName>
        <fullName evidence="3">DUF4440 domain-containing protein</fullName>
    </recommendedName>
</protein>
<comment type="caution">
    <text evidence="1">The sequence shown here is derived from an EMBL/GenBank/DDBJ whole genome shotgun (WGS) entry which is preliminary data.</text>
</comment>
<evidence type="ECO:0000313" key="2">
    <source>
        <dbReference type="Proteomes" id="UP000306147"/>
    </source>
</evidence>
<organism evidence="1 2">
    <name type="scientific">Sphingomonas gei</name>
    <dbReference type="NCBI Taxonomy" id="1395960"/>
    <lineage>
        <taxon>Bacteria</taxon>
        <taxon>Pseudomonadati</taxon>
        <taxon>Pseudomonadota</taxon>
        <taxon>Alphaproteobacteria</taxon>
        <taxon>Sphingomonadales</taxon>
        <taxon>Sphingomonadaceae</taxon>
        <taxon>Sphingomonas</taxon>
    </lineage>
</organism>
<evidence type="ECO:0000313" key="1">
    <source>
        <dbReference type="EMBL" id="TGX53442.1"/>
    </source>
</evidence>
<evidence type="ECO:0008006" key="3">
    <source>
        <dbReference type="Google" id="ProtNLM"/>
    </source>
</evidence>
<keyword evidence="2" id="KW-1185">Reference proteome</keyword>
<dbReference type="EMBL" id="SRXT01000004">
    <property type="protein sequence ID" value="TGX53442.1"/>
    <property type="molecule type" value="Genomic_DNA"/>
</dbReference>
<dbReference type="RefSeq" id="WP_135963949.1">
    <property type="nucleotide sequence ID" value="NZ_SRXT01000004.1"/>
</dbReference>
<dbReference type="AlphaFoldDB" id="A0A4V3QZA3"/>